<keyword evidence="3" id="KW-1185">Reference proteome</keyword>
<dbReference type="AlphaFoldDB" id="A0A9P7S6M2"/>
<feature type="compositionally biased region" description="Basic and acidic residues" evidence="1">
    <location>
        <begin position="49"/>
        <end position="62"/>
    </location>
</feature>
<dbReference type="KEGG" id="more:E1B28_006578"/>
<dbReference type="Proteomes" id="UP001049176">
    <property type="component" value="Chromosome 3"/>
</dbReference>
<organism evidence="2 3">
    <name type="scientific">Marasmius oreades</name>
    <name type="common">fairy-ring Marasmius</name>
    <dbReference type="NCBI Taxonomy" id="181124"/>
    <lineage>
        <taxon>Eukaryota</taxon>
        <taxon>Fungi</taxon>
        <taxon>Dikarya</taxon>
        <taxon>Basidiomycota</taxon>
        <taxon>Agaricomycotina</taxon>
        <taxon>Agaricomycetes</taxon>
        <taxon>Agaricomycetidae</taxon>
        <taxon>Agaricales</taxon>
        <taxon>Marasmiineae</taxon>
        <taxon>Marasmiaceae</taxon>
        <taxon>Marasmius</taxon>
    </lineage>
</organism>
<protein>
    <submittedName>
        <fullName evidence="2">Uncharacterized protein</fullName>
    </submittedName>
</protein>
<proteinExistence type="predicted"/>
<dbReference type="GeneID" id="66075654"/>
<dbReference type="PANTHER" id="PTHR37331">
    <property type="entry name" value="YALI0F11671P"/>
    <property type="match status" value="1"/>
</dbReference>
<evidence type="ECO:0000313" key="3">
    <source>
        <dbReference type="Proteomes" id="UP001049176"/>
    </source>
</evidence>
<feature type="compositionally biased region" description="Polar residues" evidence="1">
    <location>
        <begin position="63"/>
        <end position="74"/>
    </location>
</feature>
<accession>A0A9P7S6M2</accession>
<dbReference type="PANTHER" id="PTHR37331:SF1">
    <property type="entry name" value="YALI0F11671P"/>
    <property type="match status" value="1"/>
</dbReference>
<feature type="region of interest" description="Disordered" evidence="1">
    <location>
        <begin position="37"/>
        <end position="77"/>
    </location>
</feature>
<reference evidence="2" key="1">
    <citation type="journal article" date="2021" name="Genome Biol. Evol.">
        <title>The assembled and annotated genome of the fairy-ring fungus Marasmius oreades.</title>
        <authorList>
            <person name="Hiltunen M."/>
            <person name="Ament-Velasquez S.L."/>
            <person name="Johannesson H."/>
        </authorList>
    </citation>
    <scope>NUCLEOTIDE SEQUENCE</scope>
    <source>
        <strain evidence="2">03SP1</strain>
    </source>
</reference>
<name>A0A9P7S6M2_9AGAR</name>
<evidence type="ECO:0000256" key="1">
    <source>
        <dbReference type="SAM" id="MobiDB-lite"/>
    </source>
</evidence>
<sequence>MKFLTRTVTYARFRPATGYATFKRSFVTHPPNILLSQGSSFSRVSSPERPNRTREYSPRETSDQQGQEPTSSPDPSRADLFYHLVQASPNSYPSFAVSFLPSPPSSSESDTIIGWLPADEGAGLNDFKENPKFRTILHEAIKAGLREDVDEVQRNGAIQYHSGWMHIHDNRNVPALGRIGDVDDIIATVLVEEGKILPETYQIMPAYRLVTADGVTQLTPGLAEKLKSVLEERAAQEKK</sequence>
<comment type="caution">
    <text evidence="2">The sequence shown here is derived from an EMBL/GenBank/DDBJ whole genome shotgun (WGS) entry which is preliminary data.</text>
</comment>
<dbReference type="RefSeq" id="XP_043012360.1">
    <property type="nucleotide sequence ID" value="XM_043151266.1"/>
</dbReference>
<gene>
    <name evidence="2" type="ORF">E1B28_006578</name>
</gene>
<evidence type="ECO:0000313" key="2">
    <source>
        <dbReference type="EMBL" id="KAG7095890.1"/>
    </source>
</evidence>
<dbReference type="OrthoDB" id="5397701at2759"/>
<dbReference type="EMBL" id="CM032183">
    <property type="protein sequence ID" value="KAG7095890.1"/>
    <property type="molecule type" value="Genomic_DNA"/>
</dbReference>